<accession>A0A315ZEV3</accession>
<evidence type="ECO:0000256" key="2">
    <source>
        <dbReference type="ARBA" id="ARBA00022803"/>
    </source>
</evidence>
<feature type="repeat" description="TPR" evidence="3">
    <location>
        <begin position="124"/>
        <end position="157"/>
    </location>
</feature>
<comment type="caution">
    <text evidence="4">The sequence shown here is derived from an EMBL/GenBank/DDBJ whole genome shotgun (WGS) entry which is preliminary data.</text>
</comment>
<dbReference type="PANTHER" id="PTHR44858:SF1">
    <property type="entry name" value="UDP-N-ACETYLGLUCOSAMINE--PEPTIDE N-ACETYLGLUCOSAMINYLTRANSFERASE SPINDLY-RELATED"/>
    <property type="match status" value="1"/>
</dbReference>
<protein>
    <submittedName>
        <fullName evidence="4">Tetratricopeptide repeat protein</fullName>
    </submittedName>
</protein>
<dbReference type="Pfam" id="PF12895">
    <property type="entry name" value="ANAPC3"/>
    <property type="match status" value="1"/>
</dbReference>
<feature type="repeat" description="TPR" evidence="3">
    <location>
        <begin position="56"/>
        <end position="89"/>
    </location>
</feature>
<evidence type="ECO:0000256" key="1">
    <source>
        <dbReference type="ARBA" id="ARBA00022737"/>
    </source>
</evidence>
<dbReference type="AlphaFoldDB" id="A0A315ZEV3"/>
<organism evidence="4 5">
    <name type="scientific">Sediminitomix flava</name>
    <dbReference type="NCBI Taxonomy" id="379075"/>
    <lineage>
        <taxon>Bacteria</taxon>
        <taxon>Pseudomonadati</taxon>
        <taxon>Bacteroidota</taxon>
        <taxon>Cytophagia</taxon>
        <taxon>Cytophagales</taxon>
        <taxon>Flammeovirgaceae</taxon>
        <taxon>Sediminitomix</taxon>
    </lineage>
</organism>
<keyword evidence="1" id="KW-0677">Repeat</keyword>
<dbReference type="PANTHER" id="PTHR44858">
    <property type="entry name" value="TETRATRICOPEPTIDE REPEAT PROTEIN 6"/>
    <property type="match status" value="1"/>
</dbReference>
<dbReference type="Pfam" id="PF13432">
    <property type="entry name" value="TPR_16"/>
    <property type="match status" value="1"/>
</dbReference>
<dbReference type="RefSeq" id="WP_109615573.1">
    <property type="nucleotide sequence ID" value="NZ_QGDO01000001.1"/>
</dbReference>
<dbReference type="Gene3D" id="1.25.40.10">
    <property type="entry name" value="Tetratricopeptide repeat domain"/>
    <property type="match status" value="2"/>
</dbReference>
<dbReference type="EMBL" id="QGDO01000001">
    <property type="protein sequence ID" value="PWJ44051.1"/>
    <property type="molecule type" value="Genomic_DNA"/>
</dbReference>
<dbReference type="InterPro" id="IPR011990">
    <property type="entry name" value="TPR-like_helical_dom_sf"/>
</dbReference>
<reference evidence="4 5" key="1">
    <citation type="submission" date="2018-03" db="EMBL/GenBank/DDBJ databases">
        <title>Genomic Encyclopedia of Archaeal and Bacterial Type Strains, Phase II (KMG-II): from individual species to whole genera.</title>
        <authorList>
            <person name="Goeker M."/>
        </authorList>
    </citation>
    <scope>NUCLEOTIDE SEQUENCE [LARGE SCALE GENOMIC DNA]</scope>
    <source>
        <strain evidence="4 5">DSM 28229</strain>
    </source>
</reference>
<dbReference type="PROSITE" id="PS51257">
    <property type="entry name" value="PROKAR_LIPOPROTEIN"/>
    <property type="match status" value="1"/>
</dbReference>
<dbReference type="SMART" id="SM00028">
    <property type="entry name" value="TPR"/>
    <property type="match status" value="5"/>
</dbReference>
<name>A0A315ZEV3_SEDFL</name>
<dbReference type="InterPro" id="IPR050498">
    <property type="entry name" value="Ycf3"/>
</dbReference>
<dbReference type="SUPFAM" id="SSF48452">
    <property type="entry name" value="TPR-like"/>
    <property type="match status" value="1"/>
</dbReference>
<dbReference type="Proteomes" id="UP000245535">
    <property type="component" value="Unassembled WGS sequence"/>
</dbReference>
<evidence type="ECO:0000313" key="5">
    <source>
        <dbReference type="Proteomes" id="UP000245535"/>
    </source>
</evidence>
<sequence>MRKIYSVFVLLGIVLFSCGPSSEDYFKQAQAKLNNGAFKEANSLLDEAIKIDSSEPKYYLAKGASLFSLHEYNKALGCFDKALALDSTNYKPFFNIGNIHRVNNNPKAAFDAYTKAIQLNSEVSDIYLNRALSAVDLGENKQAIIDFNQAQVLNPKDLRVLYYKGKTQMALMQFKEAINSFDAYLNLDKTNPEVYYFLAGCKTALSGNADDEVCSLLKTAAEMGYPLAADDFSEHCQ</sequence>
<evidence type="ECO:0000256" key="3">
    <source>
        <dbReference type="PROSITE-ProRule" id="PRU00339"/>
    </source>
</evidence>
<keyword evidence="5" id="KW-1185">Reference proteome</keyword>
<evidence type="ECO:0000313" key="4">
    <source>
        <dbReference type="EMBL" id="PWJ44051.1"/>
    </source>
</evidence>
<dbReference type="PROSITE" id="PS50005">
    <property type="entry name" value="TPR"/>
    <property type="match status" value="2"/>
</dbReference>
<dbReference type="OrthoDB" id="9814069at2"/>
<dbReference type="InterPro" id="IPR019734">
    <property type="entry name" value="TPR_rpt"/>
</dbReference>
<keyword evidence="2 3" id="KW-0802">TPR repeat</keyword>
<proteinExistence type="predicted"/>
<gene>
    <name evidence="4" type="ORF">BC781_101401</name>
</gene>